<keyword evidence="6 12" id="KW-1133">Transmembrane helix</keyword>
<evidence type="ECO:0000256" key="1">
    <source>
        <dbReference type="ARBA" id="ARBA00004138"/>
    </source>
</evidence>
<feature type="compositionally biased region" description="Basic residues" evidence="11">
    <location>
        <begin position="135"/>
        <end position="152"/>
    </location>
</feature>
<evidence type="ECO:0000256" key="9">
    <source>
        <dbReference type="ARBA" id="ARBA00023273"/>
    </source>
</evidence>
<evidence type="ECO:0008006" key="15">
    <source>
        <dbReference type="Google" id="ProtNLM"/>
    </source>
</evidence>
<evidence type="ECO:0000256" key="10">
    <source>
        <dbReference type="ARBA" id="ARBA00025631"/>
    </source>
</evidence>
<evidence type="ECO:0000313" key="13">
    <source>
        <dbReference type="EMBL" id="CAG9791767.1"/>
    </source>
</evidence>
<name>A0A9N9R8L7_9NEOP</name>
<feature type="transmembrane region" description="Helical" evidence="12">
    <location>
        <begin position="356"/>
        <end position="375"/>
    </location>
</feature>
<comment type="subcellular location">
    <subcellularLocation>
        <location evidence="1">Cell projection</location>
        <location evidence="1">Cilium</location>
    </subcellularLocation>
    <subcellularLocation>
        <location evidence="2">Membrane</location>
        <topology evidence="2">Multi-pass membrane protein</topology>
    </subcellularLocation>
</comment>
<feature type="transmembrane region" description="Helical" evidence="12">
    <location>
        <begin position="483"/>
        <end position="500"/>
    </location>
</feature>
<sequence>MKPGKSVDVKEEIVEVHTSARSPSPNHKNRQRSRSGSRKVSNGHSTQEDIVVAPATEEIVTERGKAPESWVNSEHESLDIELPIHDQIKQGILGFVEKEFKKSDKNPSFVFYSHDPNGLDEKFMKSLSRPTSGHREKRSPSYRKKKRHSSKHRDRDLHDFEIPGSSLSALEKVDDYLKEYNKDEVVTLSGELEIEANDLENNNGTSKDLRHKTRKTKRKVKDERQDGNANGREVSPKVFKSGKTKSTTKPARPTDLTTMLESLESNMPYHDQYIDNPFSSPSPLTSPNDERLGPFGSQRPEKIYLQGGGTFRAVSRDRMLVSQQTEDGDKYLRLGDLTPLDVALTVQKSWRNCAPACHGILGGLSLMHLLLISYSDGMDAGHLSFHAVVTMPYVAAYYFFCVLCLLSVLDRLDMTSLDLSRGLQPYFRPIVLVILYASCMLACTAARMYDELMVYQYSPLVNNITANVTTPTIPTFYHTWTHFSIWRAVLSILGLIYFIISNPQDLVYTNLSKLLQFKHSLQSIG</sequence>
<evidence type="ECO:0000256" key="3">
    <source>
        <dbReference type="ARBA" id="ARBA00008783"/>
    </source>
</evidence>
<dbReference type="OrthoDB" id="550113at2759"/>
<gene>
    <name evidence="13" type="ORF">DIATSA_LOCUS9360</name>
</gene>
<proteinExistence type="inferred from homology"/>
<keyword evidence="8 12" id="KW-0472">Membrane</keyword>
<keyword evidence="4 12" id="KW-0812">Transmembrane</keyword>
<feature type="compositionally biased region" description="Polar residues" evidence="11">
    <location>
        <begin position="244"/>
        <end position="255"/>
    </location>
</feature>
<evidence type="ECO:0000256" key="11">
    <source>
        <dbReference type="SAM" id="MobiDB-lite"/>
    </source>
</evidence>
<keyword evidence="7" id="KW-0969">Cilium</keyword>
<keyword evidence="14" id="KW-1185">Reference proteome</keyword>
<evidence type="ECO:0000256" key="5">
    <source>
        <dbReference type="ARBA" id="ARBA00022794"/>
    </source>
</evidence>
<organism evidence="13 14">
    <name type="scientific">Diatraea saccharalis</name>
    <name type="common">sugarcane borer</name>
    <dbReference type="NCBI Taxonomy" id="40085"/>
    <lineage>
        <taxon>Eukaryota</taxon>
        <taxon>Metazoa</taxon>
        <taxon>Ecdysozoa</taxon>
        <taxon>Arthropoda</taxon>
        <taxon>Hexapoda</taxon>
        <taxon>Insecta</taxon>
        <taxon>Pterygota</taxon>
        <taxon>Neoptera</taxon>
        <taxon>Endopterygota</taxon>
        <taxon>Lepidoptera</taxon>
        <taxon>Glossata</taxon>
        <taxon>Ditrysia</taxon>
        <taxon>Pyraloidea</taxon>
        <taxon>Crambidae</taxon>
        <taxon>Crambinae</taxon>
        <taxon>Diatraea</taxon>
    </lineage>
</organism>
<dbReference type="GO" id="GO:0035869">
    <property type="term" value="C:ciliary transition zone"/>
    <property type="evidence" value="ECO:0007669"/>
    <property type="project" value="TreeGrafter"/>
</dbReference>
<dbReference type="GO" id="GO:0060271">
    <property type="term" value="P:cilium assembly"/>
    <property type="evidence" value="ECO:0007669"/>
    <property type="project" value="TreeGrafter"/>
</dbReference>
<comment type="similarity">
    <text evidence="3">Belongs to the TMEM237 family.</text>
</comment>
<evidence type="ECO:0000313" key="14">
    <source>
        <dbReference type="Proteomes" id="UP001153714"/>
    </source>
</evidence>
<dbReference type="PANTHER" id="PTHR28388:SF1">
    <property type="entry name" value="TRANSMEMBRANE PROTEIN 237"/>
    <property type="match status" value="1"/>
</dbReference>
<reference evidence="13" key="2">
    <citation type="submission" date="2022-10" db="EMBL/GenBank/DDBJ databases">
        <authorList>
            <consortium name="ENA_rothamsted_submissions"/>
            <consortium name="culmorum"/>
            <person name="King R."/>
        </authorList>
    </citation>
    <scope>NUCLEOTIDE SEQUENCE</scope>
</reference>
<protein>
    <recommendedName>
        <fullName evidence="15">Transmembrane protein 237</fullName>
    </recommendedName>
</protein>
<feature type="compositionally biased region" description="Basic and acidic residues" evidence="11">
    <location>
        <begin position="1"/>
        <end position="15"/>
    </location>
</feature>
<accession>A0A9N9R8L7</accession>
<dbReference type="EMBL" id="OU893335">
    <property type="protein sequence ID" value="CAG9791767.1"/>
    <property type="molecule type" value="Genomic_DNA"/>
</dbReference>
<dbReference type="Pfam" id="PF15383">
    <property type="entry name" value="TMEM237"/>
    <property type="match status" value="1"/>
</dbReference>
<dbReference type="AlphaFoldDB" id="A0A9N9R8L7"/>
<feature type="transmembrane region" description="Helical" evidence="12">
    <location>
        <begin position="430"/>
        <end position="449"/>
    </location>
</feature>
<feature type="region of interest" description="Disordered" evidence="11">
    <location>
        <begin position="106"/>
        <end position="162"/>
    </location>
</feature>
<evidence type="ECO:0000256" key="6">
    <source>
        <dbReference type="ARBA" id="ARBA00022989"/>
    </source>
</evidence>
<dbReference type="GO" id="GO:0016020">
    <property type="term" value="C:membrane"/>
    <property type="evidence" value="ECO:0007669"/>
    <property type="project" value="UniProtKB-SubCell"/>
</dbReference>
<evidence type="ECO:0000256" key="8">
    <source>
        <dbReference type="ARBA" id="ARBA00023136"/>
    </source>
</evidence>
<reference evidence="13" key="1">
    <citation type="submission" date="2021-12" db="EMBL/GenBank/DDBJ databases">
        <authorList>
            <person name="King R."/>
        </authorList>
    </citation>
    <scope>NUCLEOTIDE SEQUENCE</scope>
</reference>
<evidence type="ECO:0000256" key="4">
    <source>
        <dbReference type="ARBA" id="ARBA00022692"/>
    </source>
</evidence>
<evidence type="ECO:0000256" key="12">
    <source>
        <dbReference type="SAM" id="Phobius"/>
    </source>
</evidence>
<feature type="transmembrane region" description="Helical" evidence="12">
    <location>
        <begin position="387"/>
        <end position="409"/>
    </location>
</feature>
<feature type="region of interest" description="Disordered" evidence="11">
    <location>
        <begin position="1"/>
        <end position="56"/>
    </location>
</feature>
<feature type="region of interest" description="Disordered" evidence="11">
    <location>
        <begin position="199"/>
        <end position="255"/>
    </location>
</feature>
<keyword evidence="9" id="KW-0966">Cell projection</keyword>
<dbReference type="Proteomes" id="UP001153714">
    <property type="component" value="Chromosome 4"/>
</dbReference>
<keyword evidence="5" id="KW-0970">Cilium biogenesis/degradation</keyword>
<feature type="compositionally biased region" description="Basic residues" evidence="11">
    <location>
        <begin position="27"/>
        <end position="37"/>
    </location>
</feature>
<comment type="function">
    <text evidence="10">Component of the transition zone in primary cilia. Required for ciliogenesis.</text>
</comment>
<feature type="compositionally biased region" description="Basic residues" evidence="11">
    <location>
        <begin position="209"/>
        <end position="219"/>
    </location>
</feature>
<dbReference type="InterPro" id="IPR029409">
    <property type="entry name" value="TMEM237"/>
</dbReference>
<evidence type="ECO:0000256" key="2">
    <source>
        <dbReference type="ARBA" id="ARBA00004141"/>
    </source>
</evidence>
<evidence type="ECO:0000256" key="7">
    <source>
        <dbReference type="ARBA" id="ARBA00023069"/>
    </source>
</evidence>
<dbReference type="PANTHER" id="PTHR28388">
    <property type="entry name" value="TRANSMEMBRANE PROTEIN 237"/>
    <property type="match status" value="1"/>
</dbReference>